<keyword evidence="12" id="KW-1185">Reference proteome</keyword>
<comment type="subcellular location">
    <subcellularLocation>
        <location evidence="2">Nucleus</location>
        <location evidence="2">Nucleolus</location>
    </subcellularLocation>
</comment>
<comment type="caution">
    <text evidence="11">The sequence shown here is derived from an EMBL/GenBank/DDBJ whole genome shotgun (WGS) entry which is preliminary data.</text>
</comment>
<dbReference type="PANTHER" id="PTHR14085:SF3">
    <property type="entry name" value="WD REPEAT-CONTAINING PROTEIN 46"/>
    <property type="match status" value="1"/>
</dbReference>
<feature type="region of interest" description="Disordered" evidence="9">
    <location>
        <begin position="452"/>
        <end position="474"/>
    </location>
</feature>
<feature type="repeat" description="WD" evidence="8">
    <location>
        <begin position="274"/>
        <end position="308"/>
    </location>
</feature>
<dbReference type="Pfam" id="PF00400">
    <property type="entry name" value="WD40"/>
    <property type="match status" value="1"/>
</dbReference>
<evidence type="ECO:0000256" key="1">
    <source>
        <dbReference type="ARBA" id="ARBA00004099"/>
    </source>
</evidence>
<dbReference type="EMBL" id="JAHMUF010000003">
    <property type="protein sequence ID" value="KAG7195600.1"/>
    <property type="molecule type" value="Genomic_DNA"/>
</dbReference>
<dbReference type="GO" id="GO:0030686">
    <property type="term" value="C:90S preribosome"/>
    <property type="evidence" value="ECO:0007669"/>
    <property type="project" value="TreeGrafter"/>
</dbReference>
<dbReference type="Gene3D" id="2.130.10.10">
    <property type="entry name" value="YVTN repeat-like/Quinoprotein amine dehydrogenase"/>
    <property type="match status" value="2"/>
</dbReference>
<feature type="domain" description="BING4 C-terminal" evidence="10">
    <location>
        <begin position="348"/>
        <end position="427"/>
    </location>
</feature>
<keyword evidence="5" id="KW-0677">Repeat</keyword>
<dbReference type="SUPFAM" id="SSF50978">
    <property type="entry name" value="WD40 repeat-like"/>
    <property type="match status" value="1"/>
</dbReference>
<keyword evidence="6" id="KW-0539">Nucleus</keyword>
<evidence type="ECO:0000256" key="4">
    <source>
        <dbReference type="ARBA" id="ARBA00022574"/>
    </source>
</evidence>
<dbReference type="RefSeq" id="XP_043051145.1">
    <property type="nucleotide sequence ID" value="XM_043194093.1"/>
</dbReference>
<dbReference type="SMART" id="SM00320">
    <property type="entry name" value="WD40"/>
    <property type="match status" value="4"/>
</dbReference>
<keyword evidence="3" id="KW-0698">rRNA processing</keyword>
<dbReference type="InterPro" id="IPR040315">
    <property type="entry name" value="WDR46/Utp7"/>
</dbReference>
<dbReference type="SMART" id="SM01033">
    <property type="entry name" value="BING4CT"/>
    <property type="match status" value="1"/>
</dbReference>
<dbReference type="GO" id="GO:0000462">
    <property type="term" value="P:maturation of SSU-rRNA from tricistronic rRNA transcript (SSU-rRNA, 5.8S rRNA, LSU-rRNA)"/>
    <property type="evidence" value="ECO:0007669"/>
    <property type="project" value="TreeGrafter"/>
</dbReference>
<feature type="region of interest" description="Disordered" evidence="9">
    <location>
        <begin position="1"/>
        <end position="35"/>
    </location>
</feature>
<dbReference type="OrthoDB" id="10251154at2759"/>
<dbReference type="InterPro" id="IPR001680">
    <property type="entry name" value="WD40_rpt"/>
</dbReference>
<dbReference type="InterPro" id="IPR015943">
    <property type="entry name" value="WD40/YVTN_repeat-like_dom_sf"/>
</dbReference>
<keyword evidence="4 8" id="KW-0853">WD repeat</keyword>
<evidence type="ECO:0000256" key="5">
    <source>
        <dbReference type="ARBA" id="ARBA00022737"/>
    </source>
</evidence>
<name>A0A9P8AJM7_9ASCO</name>
<evidence type="ECO:0000313" key="12">
    <source>
        <dbReference type="Proteomes" id="UP000790833"/>
    </source>
</evidence>
<feature type="compositionally biased region" description="Basic and acidic residues" evidence="9">
    <location>
        <begin position="15"/>
        <end position="24"/>
    </location>
</feature>
<dbReference type="Proteomes" id="UP000790833">
    <property type="component" value="Unassembled WGS sequence"/>
</dbReference>
<feature type="compositionally biased region" description="Basic and acidic residues" evidence="9">
    <location>
        <begin position="452"/>
        <end position="466"/>
    </location>
</feature>
<dbReference type="InterPro" id="IPR012952">
    <property type="entry name" value="BING4_C_dom"/>
</dbReference>
<dbReference type="AlphaFoldDB" id="A0A9P8AJM7"/>
<dbReference type="GO" id="GO:0032040">
    <property type="term" value="C:small-subunit processome"/>
    <property type="evidence" value="ECO:0007669"/>
    <property type="project" value="TreeGrafter"/>
</dbReference>
<sequence length="528" mass="59813">MGTKLAGKMGSVERSGTDKYERGGSRMQRKAKFTKDKKLNSGLKKVDRQYKEALRSAAGTDMLLTEEAGFLEAETPMERTFKYTQEDIAQAVDVQTSNKKFELLLPEYGPYQIDYSRNGRGLLLGGRKGHVASMDWRTGKLDCELHLGETVHAVKYLHNNQYFAVAQKKYTFIYDHEGTELHRLKQHVEATHLDFLPYHFLLVTGGHAGFIKYHDTSTGTLVLEHRTKLGPVQAMKHNPWNAVMHLGHSNGTVSLWSPSMPTPLAKILCARGPIRDLAIDREGKYMAVAGADKLLKLWDLRKFKELDSYYTPTPASSLDISDTGLLSVGWGPHVTVWKDMFKAKQSEPYMNHNIAGSKTEKVKFVPFEDILGVGHQKGFNSLIIPGAGEANYDALELNPYESAKQRQEGEVRLLLNKLAPDTISLDPNVIGSIDKRASSIRLKPGEINDLAKEKDEDEKLKPRPDVQSKNSTLRRYLRKKRDNVIDQRRLRVERNLKMEKEARHHMHKQANGEEVEEDVLAPVLNRFN</sequence>
<dbReference type="InterPro" id="IPR036322">
    <property type="entry name" value="WD40_repeat_dom_sf"/>
</dbReference>
<comment type="function">
    <text evidence="1">Involved in nucleolar processing of pre-18S ribosomal RNA.</text>
</comment>
<evidence type="ECO:0000256" key="9">
    <source>
        <dbReference type="SAM" id="MobiDB-lite"/>
    </source>
</evidence>
<organism evidence="11 12">
    <name type="scientific">Scheffersomyces spartinae</name>
    <dbReference type="NCBI Taxonomy" id="45513"/>
    <lineage>
        <taxon>Eukaryota</taxon>
        <taxon>Fungi</taxon>
        <taxon>Dikarya</taxon>
        <taxon>Ascomycota</taxon>
        <taxon>Saccharomycotina</taxon>
        <taxon>Pichiomycetes</taxon>
        <taxon>Debaryomycetaceae</taxon>
        <taxon>Scheffersomyces</taxon>
    </lineage>
</organism>
<evidence type="ECO:0000256" key="6">
    <source>
        <dbReference type="ARBA" id="ARBA00023242"/>
    </source>
</evidence>
<dbReference type="GeneID" id="66116741"/>
<accession>A0A9P8AJM7</accession>
<evidence type="ECO:0000256" key="7">
    <source>
        <dbReference type="ARBA" id="ARBA00076453"/>
    </source>
</evidence>
<gene>
    <name evidence="11" type="primary">UTP7</name>
    <name evidence="11" type="ORF">KQ657_003367</name>
</gene>
<proteinExistence type="predicted"/>
<dbReference type="PANTHER" id="PTHR14085">
    <property type="entry name" value="WD-REPEAT PROTEIN BING4"/>
    <property type="match status" value="1"/>
</dbReference>
<evidence type="ECO:0000256" key="3">
    <source>
        <dbReference type="ARBA" id="ARBA00022552"/>
    </source>
</evidence>
<evidence type="ECO:0000256" key="2">
    <source>
        <dbReference type="ARBA" id="ARBA00004604"/>
    </source>
</evidence>
<reference evidence="11" key="1">
    <citation type="submission" date="2021-03" db="EMBL/GenBank/DDBJ databases">
        <authorList>
            <person name="Palmer J.M."/>
        </authorList>
    </citation>
    <scope>NUCLEOTIDE SEQUENCE</scope>
    <source>
        <strain evidence="11">ARV_011</strain>
    </source>
</reference>
<evidence type="ECO:0000259" key="10">
    <source>
        <dbReference type="SMART" id="SM01033"/>
    </source>
</evidence>
<evidence type="ECO:0000313" key="11">
    <source>
        <dbReference type="EMBL" id="KAG7195600.1"/>
    </source>
</evidence>
<dbReference type="PROSITE" id="PS50082">
    <property type="entry name" value="WD_REPEATS_2"/>
    <property type="match status" value="1"/>
</dbReference>
<protein>
    <recommendedName>
        <fullName evidence="7">U three protein 7</fullName>
    </recommendedName>
</protein>
<dbReference type="Pfam" id="PF08149">
    <property type="entry name" value="BING4CT"/>
    <property type="match status" value="1"/>
</dbReference>
<evidence type="ECO:0000256" key="8">
    <source>
        <dbReference type="PROSITE-ProRule" id="PRU00221"/>
    </source>
</evidence>
<dbReference type="FunFam" id="2.130.10.10:FF:000378">
    <property type="entry name" value="U3 small nucleolar RNA-associated protein 7"/>
    <property type="match status" value="1"/>
</dbReference>